<reference evidence="1" key="1">
    <citation type="submission" date="2014-09" db="EMBL/GenBank/DDBJ databases">
        <authorList>
            <person name="Magalhaes I.L.F."/>
            <person name="Oliveira U."/>
            <person name="Santos F.R."/>
            <person name="Vidigal T.H.D.A."/>
            <person name="Brescovit A.D."/>
            <person name="Santos A.J."/>
        </authorList>
    </citation>
    <scope>NUCLEOTIDE SEQUENCE</scope>
    <source>
        <tissue evidence="1">Shoot tissue taken approximately 20 cm above the soil surface</tissue>
    </source>
</reference>
<protein>
    <submittedName>
        <fullName evidence="1">Uncharacterized protein</fullName>
    </submittedName>
</protein>
<dbReference type="AlphaFoldDB" id="A0A0A9B4W2"/>
<name>A0A0A9B4W2_ARUDO</name>
<sequence length="32" mass="3745">MLVSSCWWRIFAPSFASRITQECEDGIWPKSI</sequence>
<evidence type="ECO:0000313" key="1">
    <source>
        <dbReference type="EMBL" id="JAD57158.1"/>
    </source>
</evidence>
<accession>A0A0A9B4W2</accession>
<reference evidence="1" key="2">
    <citation type="journal article" date="2015" name="Data Brief">
        <title>Shoot transcriptome of the giant reed, Arundo donax.</title>
        <authorList>
            <person name="Barrero R.A."/>
            <person name="Guerrero F.D."/>
            <person name="Moolhuijzen P."/>
            <person name="Goolsby J.A."/>
            <person name="Tidwell J."/>
            <person name="Bellgard S.E."/>
            <person name="Bellgard M.I."/>
        </authorList>
    </citation>
    <scope>NUCLEOTIDE SEQUENCE</scope>
    <source>
        <tissue evidence="1">Shoot tissue taken approximately 20 cm above the soil surface</tissue>
    </source>
</reference>
<organism evidence="1">
    <name type="scientific">Arundo donax</name>
    <name type="common">Giant reed</name>
    <name type="synonym">Donax arundinaceus</name>
    <dbReference type="NCBI Taxonomy" id="35708"/>
    <lineage>
        <taxon>Eukaryota</taxon>
        <taxon>Viridiplantae</taxon>
        <taxon>Streptophyta</taxon>
        <taxon>Embryophyta</taxon>
        <taxon>Tracheophyta</taxon>
        <taxon>Spermatophyta</taxon>
        <taxon>Magnoliopsida</taxon>
        <taxon>Liliopsida</taxon>
        <taxon>Poales</taxon>
        <taxon>Poaceae</taxon>
        <taxon>PACMAD clade</taxon>
        <taxon>Arundinoideae</taxon>
        <taxon>Arundineae</taxon>
        <taxon>Arundo</taxon>
    </lineage>
</organism>
<dbReference type="EMBL" id="GBRH01240737">
    <property type="protein sequence ID" value="JAD57158.1"/>
    <property type="molecule type" value="Transcribed_RNA"/>
</dbReference>
<proteinExistence type="predicted"/>